<accession>A0AAW1RXK7</accession>
<feature type="region of interest" description="Disordered" evidence="1">
    <location>
        <begin position="1109"/>
        <end position="1184"/>
    </location>
</feature>
<feature type="region of interest" description="Disordered" evidence="1">
    <location>
        <begin position="17"/>
        <end position="104"/>
    </location>
</feature>
<evidence type="ECO:0000259" key="3">
    <source>
        <dbReference type="Pfam" id="PF01764"/>
    </source>
</evidence>
<dbReference type="Gene3D" id="3.40.50.1820">
    <property type="entry name" value="alpha/beta hydrolase"/>
    <property type="match status" value="1"/>
</dbReference>
<dbReference type="PANTHER" id="PTHR45856:SF24">
    <property type="entry name" value="FUNGAL LIPASE-LIKE DOMAIN-CONTAINING PROTEIN"/>
    <property type="match status" value="1"/>
</dbReference>
<feature type="compositionally biased region" description="Basic and acidic residues" evidence="1">
    <location>
        <begin position="65"/>
        <end position="83"/>
    </location>
</feature>
<dbReference type="Pfam" id="PF01764">
    <property type="entry name" value="Lipase_3"/>
    <property type="match status" value="1"/>
</dbReference>
<feature type="domain" description="Fungal lipase-type" evidence="3">
    <location>
        <begin position="615"/>
        <end position="762"/>
    </location>
</feature>
<feature type="region of interest" description="Disordered" evidence="1">
    <location>
        <begin position="537"/>
        <end position="571"/>
    </location>
</feature>
<evidence type="ECO:0000256" key="2">
    <source>
        <dbReference type="SAM" id="Phobius"/>
    </source>
</evidence>
<sequence>MASILAKGPHFLASLFGVRPTPGSGVPTPAGKGVSSAGKAQVTNAAEGPADSHPPVEFPAQQQEPVRHRDVKKGSVEDFDQHPADASQQPAVNEDDSHIQNTNGFSSSGKYSLIRDVIIRAEFISDKQTKAVIGLTRTFAVVAFVILMIAVGVKFGKKEEFGFQREYPFGFNIGVGAVCLTAELICLAEFVRRWIETRLQGKRWSRRRKFVALIHFSELVTQACNLCAFLISNSFIRHGTCTWFHPIVYWCNFIQWTCWNTIFFLQLVVAHGSDPIIDDWFWRHFAKWVLSTKDLKTRQIVMDASWMIHIPKMFVWAVFEALVIVISIHFQSLNFESHVVSTDGFTDCRFFNYSCTVDAFSIGLTCAIFGMWVLYLVLWALSLYRAIKGLQRIPYNNFKMANLNVRMQVRTRATGNTMFLLTVCLLWFGNPSSCSSFIFTIPGFADLHIVETSLAVALAYFYMPKTPILENSILQVWLQEFAWTEKDVSKKLKTRAAKLPENPALASEPIFCFELAIRLFYWSCLVYTYEEATSDEKVAERGDGETKEKQTDNRQTANERADQHTADTNAGKLPGGLDFDIKTAMDLFGLEHVKVIREPADDTKVLVGWSASTVVLAFRGTNSFTNAKRDAQVWRTKYPHGLGNWRPGSAPRVHAGFLTTWQKNGLSERLVQRLCQILSTRRDCPGGVKIYITGHSLGGALATLAAFDLVRGCKSSDHGPATDPICYTFGAPRLGNHAFANLYNTTVPNTWHVINDQDIVARGGKLWFLYKRPGQRVIINATGDVIVRPSYTEVTMQQTPFASRLQHHYLAAYKKSLLSVLIGQFGDKKLHGGVQGVIKLLRACHLEDVLQVDGAERDKLQKMAGGRMQGVPIAGRIMDIGSVGADQVRGVLSGGEKRSNHEHGDPRKLQEQTTRSHHRQPSRDDTSGWVVGTEFDDIKLQQSNPHQSHHGHNNIPDGTSSAPDMSTSSPRVSSASRLHTVLDINEDTGQQEEGPEDDRGLPGPRSDDQPRRSMGSLAQERDDESAEEEGSESDGRPDDPPDEESLMAQLQRLDHEGKLRNLGSTHASEGSSHHHQHHHHWPSLLPRPSHHHHDPLNGAIRTATLQHLPTRHSGNDAHPGASGHSQEQSSRPHPPAAQAGAQRVPSQQAISPYRHDHRHQHGGPGSLTRSSDPATKQQGADENV</sequence>
<dbReference type="GO" id="GO:0006629">
    <property type="term" value="P:lipid metabolic process"/>
    <property type="evidence" value="ECO:0007669"/>
    <property type="project" value="InterPro"/>
</dbReference>
<feature type="transmembrane region" description="Helical" evidence="2">
    <location>
        <begin position="131"/>
        <end position="151"/>
    </location>
</feature>
<keyword evidence="2" id="KW-0472">Membrane</keyword>
<feature type="region of interest" description="Disordered" evidence="1">
    <location>
        <begin position="894"/>
        <end position="929"/>
    </location>
</feature>
<name>A0AAW1RXK7_9CHLO</name>
<dbReference type="Proteomes" id="UP001438707">
    <property type="component" value="Unassembled WGS sequence"/>
</dbReference>
<feature type="compositionally biased region" description="Acidic residues" evidence="1">
    <location>
        <begin position="1021"/>
        <end position="1032"/>
    </location>
</feature>
<evidence type="ECO:0000313" key="4">
    <source>
        <dbReference type="EMBL" id="KAK9838679.1"/>
    </source>
</evidence>
<feature type="compositionally biased region" description="Low complexity" evidence="1">
    <location>
        <begin position="966"/>
        <end position="976"/>
    </location>
</feature>
<dbReference type="SUPFAM" id="SSF53474">
    <property type="entry name" value="alpha/beta-Hydrolases"/>
    <property type="match status" value="1"/>
</dbReference>
<gene>
    <name evidence="4" type="ORF">WJX74_001161</name>
</gene>
<feature type="compositionally biased region" description="Polar residues" evidence="1">
    <location>
        <begin position="956"/>
        <end position="965"/>
    </location>
</feature>
<keyword evidence="2" id="KW-0812">Transmembrane</keyword>
<feature type="transmembrane region" description="Helical" evidence="2">
    <location>
        <begin position="359"/>
        <end position="384"/>
    </location>
</feature>
<dbReference type="CDD" id="cd00519">
    <property type="entry name" value="Lipase_3"/>
    <property type="match status" value="1"/>
</dbReference>
<dbReference type="PANTHER" id="PTHR45856">
    <property type="entry name" value="ALPHA/BETA-HYDROLASES SUPERFAMILY PROTEIN"/>
    <property type="match status" value="1"/>
</dbReference>
<comment type="caution">
    <text evidence="4">The sequence shown here is derived from an EMBL/GenBank/DDBJ whole genome shotgun (WGS) entry which is preliminary data.</text>
</comment>
<feature type="transmembrane region" description="Helical" evidence="2">
    <location>
        <begin position="212"/>
        <end position="235"/>
    </location>
</feature>
<dbReference type="AlphaFoldDB" id="A0AAW1RXK7"/>
<feature type="region of interest" description="Disordered" evidence="1">
    <location>
        <begin position="943"/>
        <end position="1044"/>
    </location>
</feature>
<evidence type="ECO:0000313" key="5">
    <source>
        <dbReference type="Proteomes" id="UP001438707"/>
    </source>
</evidence>
<keyword evidence="5" id="KW-1185">Reference proteome</keyword>
<feature type="compositionally biased region" description="Basic and acidic residues" evidence="1">
    <location>
        <begin position="895"/>
        <end position="910"/>
    </location>
</feature>
<protein>
    <recommendedName>
        <fullName evidence="3">Fungal lipase-type domain-containing protein</fullName>
    </recommendedName>
</protein>
<reference evidence="4 5" key="1">
    <citation type="journal article" date="2024" name="Nat. Commun.">
        <title>Phylogenomics reveals the evolutionary origins of lichenization in chlorophyte algae.</title>
        <authorList>
            <person name="Puginier C."/>
            <person name="Libourel C."/>
            <person name="Otte J."/>
            <person name="Skaloud P."/>
            <person name="Haon M."/>
            <person name="Grisel S."/>
            <person name="Petersen M."/>
            <person name="Berrin J.G."/>
            <person name="Delaux P.M."/>
            <person name="Dal Grande F."/>
            <person name="Keller J."/>
        </authorList>
    </citation>
    <scope>NUCLEOTIDE SEQUENCE [LARGE SCALE GENOMIC DNA]</scope>
    <source>
        <strain evidence="4 5">SAG 2145</strain>
    </source>
</reference>
<dbReference type="InterPro" id="IPR029058">
    <property type="entry name" value="AB_hydrolase_fold"/>
</dbReference>
<dbReference type="InterPro" id="IPR051218">
    <property type="entry name" value="Sec_MonoDiacylglyc_Lipase"/>
</dbReference>
<dbReference type="EMBL" id="JALJOS010000005">
    <property type="protein sequence ID" value="KAK9838679.1"/>
    <property type="molecule type" value="Genomic_DNA"/>
</dbReference>
<organism evidence="4 5">
    <name type="scientific">Apatococcus lobatus</name>
    <dbReference type="NCBI Taxonomy" id="904363"/>
    <lineage>
        <taxon>Eukaryota</taxon>
        <taxon>Viridiplantae</taxon>
        <taxon>Chlorophyta</taxon>
        <taxon>core chlorophytes</taxon>
        <taxon>Trebouxiophyceae</taxon>
        <taxon>Chlorellales</taxon>
        <taxon>Chlorellaceae</taxon>
        <taxon>Apatococcus</taxon>
    </lineage>
</organism>
<feature type="compositionally biased region" description="Basic and acidic residues" evidence="1">
    <location>
        <begin position="997"/>
        <end position="1011"/>
    </location>
</feature>
<keyword evidence="2" id="KW-1133">Transmembrane helix</keyword>
<feature type="transmembrane region" description="Helical" evidence="2">
    <location>
        <begin position="247"/>
        <end position="269"/>
    </location>
</feature>
<feature type="compositionally biased region" description="Basic and acidic residues" evidence="1">
    <location>
        <begin position="537"/>
        <end position="565"/>
    </location>
</feature>
<evidence type="ECO:0000256" key="1">
    <source>
        <dbReference type="SAM" id="MobiDB-lite"/>
    </source>
</evidence>
<feature type="region of interest" description="Disordered" evidence="1">
    <location>
        <begin position="1061"/>
        <end position="1096"/>
    </location>
</feature>
<feature type="transmembrane region" description="Helical" evidence="2">
    <location>
        <begin position="171"/>
        <end position="191"/>
    </location>
</feature>
<feature type="transmembrane region" description="Helical" evidence="2">
    <location>
        <begin position="313"/>
        <end position="330"/>
    </location>
</feature>
<dbReference type="InterPro" id="IPR002921">
    <property type="entry name" value="Fungal_lipase-type"/>
</dbReference>
<feature type="compositionally biased region" description="Acidic residues" evidence="1">
    <location>
        <begin position="984"/>
        <end position="996"/>
    </location>
</feature>
<feature type="compositionally biased region" description="Polar residues" evidence="1">
    <location>
        <begin position="1167"/>
        <end position="1184"/>
    </location>
</feature>
<proteinExistence type="predicted"/>